<dbReference type="AlphaFoldDB" id="A0AA88DWK5"/>
<keyword evidence="4" id="KW-1185">Reference proteome</keyword>
<dbReference type="Pfam" id="PF04572">
    <property type="entry name" value="Gb3_synth"/>
    <property type="match status" value="1"/>
</dbReference>
<dbReference type="PANTHER" id="PTHR47213:SF1">
    <property type="entry name" value="OS07G0567300 PROTEIN"/>
    <property type="match status" value="1"/>
</dbReference>
<dbReference type="PANTHER" id="PTHR47213">
    <property type="entry name" value="OS07G0567300 PROTEIN"/>
    <property type="match status" value="1"/>
</dbReference>
<dbReference type="EMBL" id="BTGU01000124">
    <property type="protein sequence ID" value="GMN62176.1"/>
    <property type="molecule type" value="Genomic_DNA"/>
</dbReference>
<comment type="caution">
    <text evidence="3">The sequence shown here is derived from an EMBL/GenBank/DDBJ whole genome shotgun (WGS) entry which is preliminary data.</text>
</comment>
<dbReference type="InterPro" id="IPR007577">
    <property type="entry name" value="GlycoTrfase_DXD_sugar-bd_CS"/>
</dbReference>
<protein>
    <recommendedName>
        <fullName evidence="2">Alpha 1,4-glycosyltransferase domain-containing protein</fullName>
    </recommendedName>
</protein>
<evidence type="ECO:0000259" key="2">
    <source>
        <dbReference type="Pfam" id="PF04572"/>
    </source>
</evidence>
<feature type="compositionally biased region" description="Acidic residues" evidence="1">
    <location>
        <begin position="100"/>
        <end position="113"/>
    </location>
</feature>
<dbReference type="InterPro" id="IPR044789">
    <property type="entry name" value="Put_A1-4-GlycosylTfrase_plant"/>
</dbReference>
<name>A0AA88DWK5_FICCA</name>
<evidence type="ECO:0000313" key="3">
    <source>
        <dbReference type="EMBL" id="GMN62176.1"/>
    </source>
</evidence>
<dbReference type="Pfam" id="PF04488">
    <property type="entry name" value="Gly_transf_sug"/>
    <property type="match status" value="1"/>
</dbReference>
<sequence>MTNRMLTRNPSQRSRRRPSYGAYACAALAAVLLLLSVSLLHSRLSLSLSHHRRHNHNDAVSLADPLIYDDSPDDETVAVDDRIDELDDDVVLDDSPRDDELLDDDDDDDEEQQSPDKNRPRFSGFFYDHANGAIRRRFSRRSIDDWDDDYVGFSLGLGVEDRSKAAFGSDDVPVDETVRRKASEVAGIEDALMLKVGERVSPLREGWGDWFDKKSDFLRRDRMFKSNLESLNPLNNPMLQDPDGIGVTSLTRGDKLVQKSLLSEFKRVSFLMKKPLGVEIKRAERRTLDSNPVRRKSEFESHVYADGKRWGYYPGLRPYLSFSDFMDEFFRKGKCDVRVFMVWNSPPWMFTVRYQRGLESLLHYHPDACVVLFSETIELDFFRDSFVKDGYKVAVAMPNLDELLKDTPTHVFTSAWFVWRKTKYYATHYSELVRLAALYKMWNCYIIFMVHLILNSEFEILAAERFCCQVYLGKTKKLKITSNDVSKKLFVEKLVGPIFHRKLFQGRYGGIYLDSDIVVLKSLSSLSNSVGMEDQDHGRPLNGAVMAFRRHSPFISECMKEFYMTYDDTRLRWNGAELLTRVATKFLRTERNTVRDLELKLLHSSIFFPISSQNITRYFTAPATEDEKTQQDALLKKILDESLTFHFWNSVTSALIPEPDSLVTRLIDHSYFLSLHGIRQVHRHVVRGMQLRCKKHAATPGRRYKGPFVTQAH</sequence>
<organism evidence="3 4">
    <name type="scientific">Ficus carica</name>
    <name type="common">Common fig</name>
    <dbReference type="NCBI Taxonomy" id="3494"/>
    <lineage>
        <taxon>Eukaryota</taxon>
        <taxon>Viridiplantae</taxon>
        <taxon>Streptophyta</taxon>
        <taxon>Embryophyta</taxon>
        <taxon>Tracheophyta</taxon>
        <taxon>Spermatophyta</taxon>
        <taxon>Magnoliopsida</taxon>
        <taxon>eudicotyledons</taxon>
        <taxon>Gunneridae</taxon>
        <taxon>Pentapetalae</taxon>
        <taxon>rosids</taxon>
        <taxon>fabids</taxon>
        <taxon>Rosales</taxon>
        <taxon>Moraceae</taxon>
        <taxon>Ficeae</taxon>
        <taxon>Ficus</taxon>
    </lineage>
</organism>
<proteinExistence type="predicted"/>
<feature type="region of interest" description="Disordered" evidence="1">
    <location>
        <begin position="88"/>
        <end position="124"/>
    </location>
</feature>
<dbReference type="SUPFAM" id="SSF53448">
    <property type="entry name" value="Nucleotide-diphospho-sugar transferases"/>
    <property type="match status" value="2"/>
</dbReference>
<dbReference type="Gene3D" id="3.90.550.20">
    <property type="match status" value="1"/>
</dbReference>
<dbReference type="InterPro" id="IPR007652">
    <property type="entry name" value="A1-4-GlycosylTfrase_dom"/>
</dbReference>
<reference evidence="3" key="1">
    <citation type="submission" date="2023-07" db="EMBL/GenBank/DDBJ databases">
        <title>draft genome sequence of fig (Ficus carica).</title>
        <authorList>
            <person name="Takahashi T."/>
            <person name="Nishimura K."/>
        </authorList>
    </citation>
    <scope>NUCLEOTIDE SEQUENCE</scope>
</reference>
<feature type="domain" description="Alpha 1,4-glycosyltransferase" evidence="2">
    <location>
        <begin position="547"/>
        <end position="669"/>
    </location>
</feature>
<evidence type="ECO:0000313" key="4">
    <source>
        <dbReference type="Proteomes" id="UP001187192"/>
    </source>
</evidence>
<evidence type="ECO:0000256" key="1">
    <source>
        <dbReference type="SAM" id="MobiDB-lite"/>
    </source>
</evidence>
<dbReference type="Proteomes" id="UP001187192">
    <property type="component" value="Unassembled WGS sequence"/>
</dbReference>
<gene>
    <name evidence="3" type="ORF">TIFTF001_031255</name>
</gene>
<accession>A0AA88DWK5</accession>
<dbReference type="InterPro" id="IPR029044">
    <property type="entry name" value="Nucleotide-diphossugar_trans"/>
</dbReference>